<proteinExistence type="predicted"/>
<dbReference type="Proteomes" id="UP000759537">
    <property type="component" value="Unassembled WGS sequence"/>
</dbReference>
<dbReference type="EMBL" id="WHVB01000009">
    <property type="protein sequence ID" value="KAF8479526.1"/>
    <property type="molecule type" value="Genomic_DNA"/>
</dbReference>
<reference evidence="4" key="2">
    <citation type="journal article" date="2020" name="Nat. Commun.">
        <title>Large-scale genome sequencing of mycorrhizal fungi provides insights into the early evolution of symbiotic traits.</title>
        <authorList>
            <person name="Miyauchi S."/>
            <person name="Kiss E."/>
            <person name="Kuo A."/>
            <person name="Drula E."/>
            <person name="Kohler A."/>
            <person name="Sanchez-Garcia M."/>
            <person name="Morin E."/>
            <person name="Andreopoulos B."/>
            <person name="Barry K.W."/>
            <person name="Bonito G."/>
            <person name="Buee M."/>
            <person name="Carver A."/>
            <person name="Chen C."/>
            <person name="Cichocki N."/>
            <person name="Clum A."/>
            <person name="Culley D."/>
            <person name="Crous P.W."/>
            <person name="Fauchery L."/>
            <person name="Girlanda M."/>
            <person name="Hayes R.D."/>
            <person name="Keri Z."/>
            <person name="LaButti K."/>
            <person name="Lipzen A."/>
            <person name="Lombard V."/>
            <person name="Magnuson J."/>
            <person name="Maillard F."/>
            <person name="Murat C."/>
            <person name="Nolan M."/>
            <person name="Ohm R.A."/>
            <person name="Pangilinan J."/>
            <person name="Pereira M.F."/>
            <person name="Perotto S."/>
            <person name="Peter M."/>
            <person name="Pfister S."/>
            <person name="Riley R."/>
            <person name="Sitrit Y."/>
            <person name="Stielow J.B."/>
            <person name="Szollosi G."/>
            <person name="Zifcakova L."/>
            <person name="Stursova M."/>
            <person name="Spatafora J.W."/>
            <person name="Tedersoo L."/>
            <person name="Vaario L.M."/>
            <person name="Yamada A."/>
            <person name="Yan M."/>
            <person name="Wang P."/>
            <person name="Xu J."/>
            <person name="Bruns T."/>
            <person name="Baldrian P."/>
            <person name="Vilgalys R."/>
            <person name="Dunand C."/>
            <person name="Henrissat B."/>
            <person name="Grigoriev I.V."/>
            <person name="Hibbett D."/>
            <person name="Nagy L.G."/>
            <person name="Martin F.M."/>
        </authorList>
    </citation>
    <scope>NUCLEOTIDE SEQUENCE</scope>
    <source>
        <strain evidence="4">Prilba</strain>
    </source>
</reference>
<feature type="compositionally biased region" description="Low complexity" evidence="1">
    <location>
        <begin position="41"/>
        <end position="50"/>
    </location>
</feature>
<evidence type="ECO:0000313" key="4">
    <source>
        <dbReference type="EMBL" id="KAF8479526.1"/>
    </source>
</evidence>
<dbReference type="SUPFAM" id="SSF50685">
    <property type="entry name" value="Barwin-like endoglucanases"/>
    <property type="match status" value="1"/>
</dbReference>
<dbReference type="Gene3D" id="2.40.40.10">
    <property type="entry name" value="RlpA-like domain"/>
    <property type="match status" value="1"/>
</dbReference>
<feature type="domain" description="Expansin-like EG45" evidence="3">
    <location>
        <begin position="66"/>
        <end position="194"/>
    </location>
</feature>
<accession>A0A9P5MV56</accession>
<evidence type="ECO:0000313" key="5">
    <source>
        <dbReference type="Proteomes" id="UP000759537"/>
    </source>
</evidence>
<feature type="chain" id="PRO_5040109107" evidence="2">
    <location>
        <begin position="19"/>
        <end position="253"/>
    </location>
</feature>
<reference evidence="4" key="1">
    <citation type="submission" date="2019-10" db="EMBL/GenBank/DDBJ databases">
        <authorList>
            <consortium name="DOE Joint Genome Institute"/>
            <person name="Kuo A."/>
            <person name="Miyauchi S."/>
            <person name="Kiss E."/>
            <person name="Drula E."/>
            <person name="Kohler A."/>
            <person name="Sanchez-Garcia M."/>
            <person name="Andreopoulos B."/>
            <person name="Barry K.W."/>
            <person name="Bonito G."/>
            <person name="Buee M."/>
            <person name="Carver A."/>
            <person name="Chen C."/>
            <person name="Cichocki N."/>
            <person name="Clum A."/>
            <person name="Culley D."/>
            <person name="Crous P.W."/>
            <person name="Fauchery L."/>
            <person name="Girlanda M."/>
            <person name="Hayes R."/>
            <person name="Keri Z."/>
            <person name="LaButti K."/>
            <person name="Lipzen A."/>
            <person name="Lombard V."/>
            <person name="Magnuson J."/>
            <person name="Maillard F."/>
            <person name="Morin E."/>
            <person name="Murat C."/>
            <person name="Nolan M."/>
            <person name="Ohm R."/>
            <person name="Pangilinan J."/>
            <person name="Pereira M."/>
            <person name="Perotto S."/>
            <person name="Peter M."/>
            <person name="Riley R."/>
            <person name="Sitrit Y."/>
            <person name="Stielow B."/>
            <person name="Szollosi G."/>
            <person name="Zifcakova L."/>
            <person name="Stursova M."/>
            <person name="Spatafora J.W."/>
            <person name="Tedersoo L."/>
            <person name="Vaario L.-M."/>
            <person name="Yamada A."/>
            <person name="Yan M."/>
            <person name="Wang P."/>
            <person name="Xu J."/>
            <person name="Bruns T."/>
            <person name="Baldrian P."/>
            <person name="Vilgalys R."/>
            <person name="Henrissat B."/>
            <person name="Grigoriev I.V."/>
            <person name="Hibbett D."/>
            <person name="Nagy L.G."/>
            <person name="Martin F.M."/>
        </authorList>
    </citation>
    <scope>NUCLEOTIDE SEQUENCE</scope>
    <source>
        <strain evidence="4">Prilba</strain>
    </source>
</reference>
<dbReference type="PROSITE" id="PS50842">
    <property type="entry name" value="EXPANSIN_EG45"/>
    <property type="match status" value="1"/>
</dbReference>
<gene>
    <name evidence="4" type="ORF">DFH94DRAFT_631912</name>
</gene>
<evidence type="ECO:0000259" key="3">
    <source>
        <dbReference type="PROSITE" id="PS50842"/>
    </source>
</evidence>
<keyword evidence="5" id="KW-1185">Reference proteome</keyword>
<protein>
    <submittedName>
        <fullName evidence="4">Endoglucanase V-like protein</fullName>
    </submittedName>
</protein>
<keyword evidence="2" id="KW-0732">Signal</keyword>
<feature type="signal peptide" evidence="2">
    <location>
        <begin position="1"/>
        <end position="18"/>
    </location>
</feature>
<sequence length="253" mass="26770">MKSALALALVFLSTLAVASHGVVHQHRCTVNTHTGGNTKASTTSTSTSTSNGWAQNPNGKASFTVYSGCGTPSCGINMISGFTAAISQLSFGSDHSFGDACGRCFNITPTGDPYSPSYSGCMGNTITVRVSDLCPAEGNKEWCGQTVSHPLNQFSMPVHFDLCEESGSAPAFFPSGRGAMVGTYQEVSCTEWKGSEGSPLWNGACMAPVNAPLWPSVACGNEGTKYWLRRDAVLVNVRSKEPHPHEWMTQNTA</sequence>
<dbReference type="OrthoDB" id="5823761at2759"/>
<dbReference type="InterPro" id="IPR007112">
    <property type="entry name" value="Expansin/allergen_DPBB_dom"/>
</dbReference>
<evidence type="ECO:0000256" key="1">
    <source>
        <dbReference type="SAM" id="MobiDB-lite"/>
    </source>
</evidence>
<organism evidence="4 5">
    <name type="scientific">Russula ochroleuca</name>
    <dbReference type="NCBI Taxonomy" id="152965"/>
    <lineage>
        <taxon>Eukaryota</taxon>
        <taxon>Fungi</taxon>
        <taxon>Dikarya</taxon>
        <taxon>Basidiomycota</taxon>
        <taxon>Agaricomycotina</taxon>
        <taxon>Agaricomycetes</taxon>
        <taxon>Russulales</taxon>
        <taxon>Russulaceae</taxon>
        <taxon>Russula</taxon>
    </lineage>
</organism>
<dbReference type="Pfam" id="PF22514">
    <property type="entry name" value="EXPB1_D1"/>
    <property type="match status" value="1"/>
</dbReference>
<dbReference type="CDD" id="cd22278">
    <property type="entry name" value="DPBB_GH45_endoglucanase"/>
    <property type="match status" value="1"/>
</dbReference>
<dbReference type="AlphaFoldDB" id="A0A9P5MV56"/>
<name>A0A9P5MV56_9AGAM</name>
<feature type="region of interest" description="Disordered" evidence="1">
    <location>
        <begin position="33"/>
        <end position="53"/>
    </location>
</feature>
<evidence type="ECO:0000256" key="2">
    <source>
        <dbReference type="SAM" id="SignalP"/>
    </source>
</evidence>
<dbReference type="InterPro" id="IPR036908">
    <property type="entry name" value="RlpA-like_sf"/>
</dbReference>
<comment type="caution">
    <text evidence="4">The sequence shown here is derived from an EMBL/GenBank/DDBJ whole genome shotgun (WGS) entry which is preliminary data.</text>
</comment>